<proteinExistence type="predicted"/>
<organism evidence="1">
    <name type="scientific">Cacopsylla melanoneura</name>
    <dbReference type="NCBI Taxonomy" id="428564"/>
    <lineage>
        <taxon>Eukaryota</taxon>
        <taxon>Metazoa</taxon>
        <taxon>Ecdysozoa</taxon>
        <taxon>Arthropoda</taxon>
        <taxon>Hexapoda</taxon>
        <taxon>Insecta</taxon>
        <taxon>Pterygota</taxon>
        <taxon>Neoptera</taxon>
        <taxon>Paraneoptera</taxon>
        <taxon>Hemiptera</taxon>
        <taxon>Sternorrhyncha</taxon>
        <taxon>Psylloidea</taxon>
        <taxon>Psyllidae</taxon>
        <taxon>Psyllinae</taxon>
        <taxon>Cacopsylla</taxon>
    </lineage>
</organism>
<dbReference type="EMBL" id="HBUF01068570">
    <property type="protein sequence ID" value="CAG6628698.1"/>
    <property type="molecule type" value="Transcribed_RNA"/>
</dbReference>
<reference evidence="1" key="1">
    <citation type="submission" date="2021-05" db="EMBL/GenBank/DDBJ databases">
        <authorList>
            <person name="Alioto T."/>
            <person name="Alioto T."/>
            <person name="Gomez Garrido J."/>
        </authorList>
    </citation>
    <scope>NUCLEOTIDE SEQUENCE</scope>
</reference>
<evidence type="ECO:0000313" key="1">
    <source>
        <dbReference type="EMBL" id="CAG6628698.1"/>
    </source>
</evidence>
<sequence>MWCWRRMMRVKWTERVSNVRVLEMVNEERQIWKVLQQRRHKWMGHLFRHNQYVVNIIEGKREGTQGRGRPRMVYINQIMEFAGCNNYQEMKAWTGDRDKWRDIADQSPD</sequence>
<dbReference type="AlphaFoldDB" id="A0A8D8VNF3"/>
<accession>A0A8D8VNF3</accession>
<protein>
    <submittedName>
        <fullName evidence="1">Uncharacterized protein</fullName>
    </submittedName>
</protein>
<name>A0A8D8VNF3_9HEMI</name>